<evidence type="ECO:0000256" key="1">
    <source>
        <dbReference type="SAM" id="SignalP"/>
    </source>
</evidence>
<keyword evidence="3" id="KW-1185">Reference proteome</keyword>
<name>A0A317PMT1_9HYPH</name>
<evidence type="ECO:0000313" key="3">
    <source>
        <dbReference type="Proteomes" id="UP000246352"/>
    </source>
</evidence>
<sequence>MKKYMISAAAVLLSGTAYAADPMMAAPMAAHNSCMGNVEAYLGGLHLSGDGDSETYFVYGGTGRANCTFNERWNVQGDLFVDSFDADGDQVTGYGGTAHLYWRDPASYAFGIFGTIAATDASFFGGTRYSFGPEFQIYMNNVTLYGQGEYGQASFDGIPVDIDFWGIRGEVRYFATDNMRFDAELAYRTYDFDLADIFSAAVQANYRFDNTPYTVFARYQYEDLDGGLGTGGDVHKLTMGLRVSFGSGTLLEEDRYGATMSTYRSNISLF</sequence>
<reference evidence="2 3" key="1">
    <citation type="submission" date="2018-05" db="EMBL/GenBank/DDBJ databases">
        <title>Genomic Encyclopedia of Type Strains, Phase IV (KMG-IV): sequencing the most valuable type-strain genomes for metagenomic binning, comparative biology and taxonomic classification.</title>
        <authorList>
            <person name="Goeker M."/>
        </authorList>
    </citation>
    <scope>NUCLEOTIDE SEQUENCE [LARGE SCALE GENOMIC DNA]</scope>
    <source>
        <strain evidence="2 3">DSM 16791</strain>
    </source>
</reference>
<evidence type="ECO:0000313" key="2">
    <source>
        <dbReference type="EMBL" id="PWW01833.1"/>
    </source>
</evidence>
<dbReference type="OrthoDB" id="9808612at2"/>
<keyword evidence="1" id="KW-0732">Signal</keyword>
<dbReference type="SUPFAM" id="SSF56935">
    <property type="entry name" value="Porins"/>
    <property type="match status" value="1"/>
</dbReference>
<comment type="caution">
    <text evidence="2">The sequence shown here is derived from an EMBL/GenBank/DDBJ whole genome shotgun (WGS) entry which is preliminary data.</text>
</comment>
<dbReference type="RefSeq" id="WP_110031589.1">
    <property type="nucleotide sequence ID" value="NZ_QGTR01000002.1"/>
</dbReference>
<protein>
    <submittedName>
        <fullName evidence="2">Uncharacterized protein</fullName>
    </submittedName>
</protein>
<accession>A0A317PMT1</accession>
<dbReference type="Proteomes" id="UP000246352">
    <property type="component" value="Unassembled WGS sequence"/>
</dbReference>
<dbReference type="AlphaFoldDB" id="A0A317PMT1"/>
<feature type="chain" id="PRO_5016438484" evidence="1">
    <location>
        <begin position="20"/>
        <end position="270"/>
    </location>
</feature>
<feature type="signal peptide" evidence="1">
    <location>
        <begin position="1"/>
        <end position="19"/>
    </location>
</feature>
<gene>
    <name evidence="2" type="ORF">DFR52_102497</name>
</gene>
<dbReference type="EMBL" id="QGTR01000002">
    <property type="protein sequence ID" value="PWW01833.1"/>
    <property type="molecule type" value="Genomic_DNA"/>
</dbReference>
<organism evidence="2 3">
    <name type="scientific">Hoeflea marina</name>
    <dbReference type="NCBI Taxonomy" id="274592"/>
    <lineage>
        <taxon>Bacteria</taxon>
        <taxon>Pseudomonadati</taxon>
        <taxon>Pseudomonadota</taxon>
        <taxon>Alphaproteobacteria</taxon>
        <taxon>Hyphomicrobiales</taxon>
        <taxon>Rhizobiaceae</taxon>
        <taxon>Hoeflea</taxon>
    </lineage>
</organism>
<proteinExistence type="predicted"/>